<protein>
    <submittedName>
        <fullName evidence="2">Uncharacterized protein LOC100176526</fullName>
    </submittedName>
</protein>
<feature type="transmembrane region" description="Helical" evidence="1">
    <location>
        <begin position="156"/>
        <end position="180"/>
    </location>
</feature>
<feature type="transmembrane region" description="Helical" evidence="1">
    <location>
        <begin position="66"/>
        <end position="89"/>
    </location>
</feature>
<feature type="transmembrane region" description="Helical" evidence="1">
    <location>
        <begin position="133"/>
        <end position="150"/>
    </location>
</feature>
<gene>
    <name evidence="2" type="primary">LOC100176526-001</name>
</gene>
<name>A0A6F9DGJ4_9ASCI</name>
<evidence type="ECO:0000256" key="1">
    <source>
        <dbReference type="SAM" id="Phobius"/>
    </source>
</evidence>
<dbReference type="EMBL" id="LR786459">
    <property type="protein sequence ID" value="CAB3260970.1"/>
    <property type="molecule type" value="mRNA"/>
</dbReference>
<organism evidence="2">
    <name type="scientific">Phallusia mammillata</name>
    <dbReference type="NCBI Taxonomy" id="59560"/>
    <lineage>
        <taxon>Eukaryota</taxon>
        <taxon>Metazoa</taxon>
        <taxon>Chordata</taxon>
        <taxon>Tunicata</taxon>
        <taxon>Ascidiacea</taxon>
        <taxon>Phlebobranchia</taxon>
        <taxon>Ascidiidae</taxon>
        <taxon>Phallusia</taxon>
    </lineage>
</organism>
<dbReference type="AlphaFoldDB" id="A0A6F9DGJ4"/>
<feature type="transmembrane region" description="Helical" evidence="1">
    <location>
        <begin position="95"/>
        <end position="112"/>
    </location>
</feature>
<proteinExistence type="evidence at transcript level"/>
<keyword evidence="1" id="KW-0472">Membrane</keyword>
<sequence>MFCIRRSCFLFCFSCTFSVLSFHCFLLFFFFSSIFLIDFFNNATLSFTLTPFALETAFFHESFSTISSAISGSFCFISSIFSCTVVAFLMHISNFLRFFSFLFLFSLGWSLTPKSNLLKTSFPSFSIPFTSPLCFRGWVAFKVSVFGFVGKGIKLGLIFLCLLCIKLTLCFFCDTFNVFFLELGSFRFNFESSVNSGPNPSSPFVSSLNKIGFLAIGTSLATF</sequence>
<accession>A0A6F9DGJ4</accession>
<reference evidence="2" key="1">
    <citation type="submission" date="2020-04" db="EMBL/GenBank/DDBJ databases">
        <authorList>
            <person name="Neveu A P."/>
        </authorList>
    </citation>
    <scope>NUCLEOTIDE SEQUENCE</scope>
    <source>
        <tissue evidence="2">Whole embryo</tissue>
    </source>
</reference>
<keyword evidence="1" id="KW-1133">Transmembrane helix</keyword>
<evidence type="ECO:0000313" key="2">
    <source>
        <dbReference type="EMBL" id="CAB3260970.1"/>
    </source>
</evidence>
<keyword evidence="1" id="KW-0812">Transmembrane</keyword>